<feature type="signal peptide" evidence="2">
    <location>
        <begin position="1"/>
        <end position="30"/>
    </location>
</feature>
<feature type="non-terminal residue" evidence="3">
    <location>
        <position position="1"/>
    </location>
</feature>
<dbReference type="Proteomes" id="UP000747399">
    <property type="component" value="Unassembled WGS sequence"/>
</dbReference>
<keyword evidence="1" id="KW-1133">Transmembrane helix</keyword>
<reference evidence="3" key="1">
    <citation type="journal article" date="2021" name="Proc. Natl. Acad. Sci. U.S.A.">
        <title>Three genomes in the algal genus Volvox reveal the fate of a haploid sex-determining region after a transition to homothallism.</title>
        <authorList>
            <person name="Yamamoto K."/>
            <person name="Hamaji T."/>
            <person name="Kawai-Toyooka H."/>
            <person name="Matsuzaki R."/>
            <person name="Takahashi F."/>
            <person name="Nishimura Y."/>
            <person name="Kawachi M."/>
            <person name="Noguchi H."/>
            <person name="Minakuchi Y."/>
            <person name="Umen J.G."/>
            <person name="Toyoda A."/>
            <person name="Nozaki H."/>
        </authorList>
    </citation>
    <scope>NUCLEOTIDE SEQUENCE</scope>
    <source>
        <strain evidence="3">NIES-3780</strain>
    </source>
</reference>
<dbReference type="AlphaFoldDB" id="A0A8J4ASD5"/>
<organism evidence="3 4">
    <name type="scientific">Volvox africanus</name>
    <dbReference type="NCBI Taxonomy" id="51714"/>
    <lineage>
        <taxon>Eukaryota</taxon>
        <taxon>Viridiplantae</taxon>
        <taxon>Chlorophyta</taxon>
        <taxon>core chlorophytes</taxon>
        <taxon>Chlorophyceae</taxon>
        <taxon>CS clade</taxon>
        <taxon>Chlamydomonadales</taxon>
        <taxon>Volvocaceae</taxon>
        <taxon>Volvox</taxon>
    </lineage>
</organism>
<evidence type="ECO:0000313" key="4">
    <source>
        <dbReference type="Proteomes" id="UP000747399"/>
    </source>
</evidence>
<protein>
    <submittedName>
        <fullName evidence="3">Uncharacterized protein</fullName>
    </submittedName>
</protein>
<keyword evidence="2" id="KW-0732">Signal</keyword>
<feature type="chain" id="PRO_5035277104" evidence="2">
    <location>
        <begin position="31"/>
        <end position="138"/>
    </location>
</feature>
<evidence type="ECO:0000313" key="3">
    <source>
        <dbReference type="EMBL" id="GIL46751.1"/>
    </source>
</evidence>
<dbReference type="EMBL" id="BNCO01000004">
    <property type="protein sequence ID" value="GIL46751.1"/>
    <property type="molecule type" value="Genomic_DNA"/>
</dbReference>
<keyword evidence="1" id="KW-0472">Membrane</keyword>
<sequence length="138" mass="15137">TKGIPQGLWQVRMLLLVLGPLHHYAPYLRAAVTTSVAVIMPGPVWAHTREEDARMFTHILGELLLKYRAAPVRHQGLIEAAGNGQQKAMTVMPHHMTEEVPANLVVVVVMMAVLELIVGLAMATMVELGMRSLVVMVV</sequence>
<gene>
    <name evidence="3" type="ORF">Vafri_3658</name>
</gene>
<proteinExistence type="predicted"/>
<keyword evidence="4" id="KW-1185">Reference proteome</keyword>
<name>A0A8J4ASD5_9CHLO</name>
<keyword evidence="1" id="KW-0812">Transmembrane</keyword>
<feature type="transmembrane region" description="Helical" evidence="1">
    <location>
        <begin position="102"/>
        <end position="126"/>
    </location>
</feature>
<comment type="caution">
    <text evidence="3">The sequence shown here is derived from an EMBL/GenBank/DDBJ whole genome shotgun (WGS) entry which is preliminary data.</text>
</comment>
<evidence type="ECO:0000256" key="1">
    <source>
        <dbReference type="SAM" id="Phobius"/>
    </source>
</evidence>
<accession>A0A8J4ASD5</accession>
<feature type="non-terminal residue" evidence="3">
    <location>
        <position position="138"/>
    </location>
</feature>
<evidence type="ECO:0000256" key="2">
    <source>
        <dbReference type="SAM" id="SignalP"/>
    </source>
</evidence>